<dbReference type="Pfam" id="PF21175">
    <property type="entry name" value="RecR_C"/>
    <property type="match status" value="1"/>
</dbReference>
<dbReference type="PROSITE" id="PS50880">
    <property type="entry name" value="TOPRIM"/>
    <property type="match status" value="1"/>
</dbReference>
<keyword evidence="5 7" id="KW-0233">DNA recombination</keyword>
<evidence type="ECO:0000256" key="3">
    <source>
        <dbReference type="ARBA" id="ARBA00022771"/>
    </source>
</evidence>
<dbReference type="InterPro" id="IPR023627">
    <property type="entry name" value="Rcmb_RecR"/>
</dbReference>
<evidence type="ECO:0000256" key="6">
    <source>
        <dbReference type="ARBA" id="ARBA00023204"/>
    </source>
</evidence>
<dbReference type="Pfam" id="PF13662">
    <property type="entry name" value="Toprim_4"/>
    <property type="match status" value="1"/>
</dbReference>
<proteinExistence type="inferred from homology"/>
<reference evidence="9 10" key="1">
    <citation type="submission" date="2023-06" db="EMBL/GenBank/DDBJ databases">
        <title>Antibody response to the Sneathia vaginalis cytopathogenic toxin A during pregnancy.</title>
        <authorList>
            <person name="Mccoy Z.T."/>
            <person name="Serrano M.G."/>
            <person name="Spaine K."/>
            <person name="Edwards D.J."/>
            <person name="Buck G.A."/>
            <person name="Jefferson K."/>
        </authorList>
    </citation>
    <scope>NUCLEOTIDE SEQUENCE [LARGE SCALE GENOMIC DNA]</scope>
    <source>
        <strain evidence="9 10">CCUG 42621</strain>
    </source>
</reference>
<dbReference type="InterPro" id="IPR034137">
    <property type="entry name" value="TOPRIM_RecR"/>
</dbReference>
<keyword evidence="2 7" id="KW-0227">DNA damage</keyword>
<evidence type="ECO:0000256" key="4">
    <source>
        <dbReference type="ARBA" id="ARBA00022833"/>
    </source>
</evidence>
<evidence type="ECO:0000256" key="2">
    <source>
        <dbReference type="ARBA" id="ARBA00022763"/>
    </source>
</evidence>
<dbReference type="Gene3D" id="3.40.1360.10">
    <property type="match status" value="1"/>
</dbReference>
<evidence type="ECO:0000256" key="5">
    <source>
        <dbReference type="ARBA" id="ARBA00023172"/>
    </source>
</evidence>
<feature type="domain" description="Toprim" evidence="8">
    <location>
        <begin position="78"/>
        <end position="170"/>
    </location>
</feature>
<protein>
    <recommendedName>
        <fullName evidence="7">Recombination protein RecR</fullName>
    </recommendedName>
</protein>
<evidence type="ECO:0000256" key="1">
    <source>
        <dbReference type="ARBA" id="ARBA00022723"/>
    </source>
</evidence>
<dbReference type="Proteomes" id="UP001225134">
    <property type="component" value="Unassembled WGS sequence"/>
</dbReference>
<evidence type="ECO:0000256" key="7">
    <source>
        <dbReference type="HAMAP-Rule" id="MF_00017"/>
    </source>
</evidence>
<dbReference type="RefSeq" id="WP_066728569.1">
    <property type="nucleotide sequence ID" value="NZ_CAMPUK010000012.1"/>
</dbReference>
<dbReference type="EMBL" id="JASSPP010000003">
    <property type="protein sequence ID" value="MDK9580362.1"/>
    <property type="molecule type" value="Genomic_DNA"/>
</dbReference>
<dbReference type="Gene3D" id="1.10.8.420">
    <property type="entry name" value="RecR Domain 1"/>
    <property type="match status" value="1"/>
</dbReference>
<dbReference type="NCBIfam" id="TIGR00615">
    <property type="entry name" value="recR"/>
    <property type="match status" value="1"/>
</dbReference>
<dbReference type="HAMAP" id="MF_00017">
    <property type="entry name" value="RecR"/>
    <property type="match status" value="1"/>
</dbReference>
<dbReference type="Pfam" id="PF02132">
    <property type="entry name" value="RecR_ZnF"/>
    <property type="match status" value="1"/>
</dbReference>
<keyword evidence="10" id="KW-1185">Reference proteome</keyword>
<keyword evidence="4 7" id="KW-0862">Zinc</keyword>
<dbReference type="InterPro" id="IPR006171">
    <property type="entry name" value="TOPRIM_dom"/>
</dbReference>
<sequence length="197" mass="22022">MMTKLEDLITAFSKLQGIGKKSATRIAFDFLSKKPEDVNAFLNVLKSSYETIKPCKICQSLTDTEICDICRNPKRDHSILCIVEDTKDVFAIEKSSIYTGLYHVLGGKVDPLNGIGIDDLNIKELLDRLADIKEIIFALNPDIEGETTILYLTKLLPKHIKISKIASGIPMGGNIEYTDIITLTKSLEGRQIINYEQ</sequence>
<evidence type="ECO:0000259" key="8">
    <source>
        <dbReference type="PROSITE" id="PS50880"/>
    </source>
</evidence>
<dbReference type="Pfam" id="PF21176">
    <property type="entry name" value="RecR_HhH"/>
    <property type="match status" value="1"/>
</dbReference>
<dbReference type="PROSITE" id="PS01300">
    <property type="entry name" value="RECR"/>
    <property type="match status" value="1"/>
</dbReference>
<comment type="similarity">
    <text evidence="7">Belongs to the RecR family.</text>
</comment>
<dbReference type="InterPro" id="IPR015967">
    <property type="entry name" value="Rcmb_RecR_Znf"/>
</dbReference>
<organism evidence="9 10">
    <name type="scientific">Sneathia sanguinegens</name>
    <dbReference type="NCBI Taxonomy" id="40543"/>
    <lineage>
        <taxon>Bacteria</taxon>
        <taxon>Fusobacteriati</taxon>
        <taxon>Fusobacteriota</taxon>
        <taxon>Fusobacteriia</taxon>
        <taxon>Fusobacteriales</taxon>
        <taxon>Leptotrichiaceae</taxon>
        <taxon>Sneathia</taxon>
    </lineage>
</organism>
<dbReference type="SMART" id="SM00493">
    <property type="entry name" value="TOPRIM"/>
    <property type="match status" value="1"/>
</dbReference>
<dbReference type="SUPFAM" id="SSF111304">
    <property type="entry name" value="Recombination protein RecR"/>
    <property type="match status" value="1"/>
</dbReference>
<evidence type="ECO:0000313" key="10">
    <source>
        <dbReference type="Proteomes" id="UP001225134"/>
    </source>
</evidence>
<accession>A0ABT7HK00</accession>
<keyword evidence="6 7" id="KW-0234">DNA repair</keyword>
<dbReference type="CDD" id="cd01025">
    <property type="entry name" value="TOPRIM_recR"/>
    <property type="match status" value="1"/>
</dbReference>
<gene>
    <name evidence="7 9" type="primary">recR</name>
    <name evidence="9" type="ORF">QQA45_02370</name>
</gene>
<evidence type="ECO:0000313" key="9">
    <source>
        <dbReference type="EMBL" id="MDK9580362.1"/>
    </source>
</evidence>
<dbReference type="Gene3D" id="3.30.60.80">
    <property type="match status" value="1"/>
</dbReference>
<name>A0ABT7HK00_9FUSO</name>
<comment type="caution">
    <text evidence="9">The sequence shown here is derived from an EMBL/GenBank/DDBJ whole genome shotgun (WGS) entry which is preliminary data.</text>
</comment>
<dbReference type="Gene3D" id="6.10.250.240">
    <property type="match status" value="1"/>
</dbReference>
<feature type="zinc finger region" description="C4-type" evidence="7">
    <location>
        <begin position="55"/>
        <end position="70"/>
    </location>
</feature>
<comment type="function">
    <text evidence="7">May play a role in DNA repair. It seems to be involved in an RecBC-independent recombinational process of DNA repair. It may act with RecF and RecO.</text>
</comment>
<keyword evidence="1 7" id="KW-0479">Metal-binding</keyword>
<dbReference type="PANTHER" id="PTHR30446:SF0">
    <property type="entry name" value="RECOMBINATION PROTEIN RECR"/>
    <property type="match status" value="1"/>
</dbReference>
<dbReference type="InterPro" id="IPR000093">
    <property type="entry name" value="DNA_Rcmb_RecR"/>
</dbReference>
<keyword evidence="3 7" id="KW-0863">Zinc-finger</keyword>
<dbReference type="PANTHER" id="PTHR30446">
    <property type="entry name" value="RECOMBINATION PROTEIN RECR"/>
    <property type="match status" value="1"/>
</dbReference>